<feature type="chain" id="PRO_5023899653" evidence="1">
    <location>
        <begin position="22"/>
        <end position="402"/>
    </location>
</feature>
<dbReference type="GO" id="GO:0016788">
    <property type="term" value="F:hydrolase activity, acting on ester bonds"/>
    <property type="evidence" value="ECO:0007669"/>
    <property type="project" value="UniProtKB-ARBA"/>
</dbReference>
<dbReference type="InterPro" id="IPR036514">
    <property type="entry name" value="SGNH_hydro_sf"/>
</dbReference>
<dbReference type="EMBL" id="VYQB01000035">
    <property type="protein sequence ID" value="KAA9011381.1"/>
    <property type="molecule type" value="Genomic_DNA"/>
</dbReference>
<evidence type="ECO:0000313" key="4">
    <source>
        <dbReference type="EMBL" id="KAA9023673.1"/>
    </source>
</evidence>
<dbReference type="Gene3D" id="3.40.50.1110">
    <property type="entry name" value="SGNH hydrolase"/>
    <property type="match status" value="1"/>
</dbReference>
<dbReference type="Proteomes" id="UP000326364">
    <property type="component" value="Unassembled WGS sequence"/>
</dbReference>
<proteinExistence type="predicted"/>
<comment type="caution">
    <text evidence="4">The sequence shown here is derived from an EMBL/GenBank/DDBJ whole genome shotgun (WGS) entry which is preliminary data.</text>
</comment>
<dbReference type="CDD" id="cd01830">
    <property type="entry name" value="XynE_like"/>
    <property type="match status" value="1"/>
</dbReference>
<keyword evidence="4" id="KW-0378">Hydrolase</keyword>
<keyword evidence="6" id="KW-1185">Reference proteome</keyword>
<protein>
    <submittedName>
        <fullName evidence="4">SGNH/GDSL hydrolase family protein</fullName>
    </submittedName>
</protein>
<dbReference type="PANTHER" id="PTHR43784:SF2">
    <property type="entry name" value="GDSL-LIKE LIPASE_ACYLHYDROLASE, PUTATIVE (AFU_ORTHOLOGUE AFUA_2G00820)-RELATED"/>
    <property type="match status" value="1"/>
</dbReference>
<feature type="domain" description="SGNH hydrolase-type esterase" evidence="2">
    <location>
        <begin position="199"/>
        <end position="387"/>
    </location>
</feature>
<evidence type="ECO:0000259" key="2">
    <source>
        <dbReference type="Pfam" id="PF13472"/>
    </source>
</evidence>
<dbReference type="SUPFAM" id="SSF52266">
    <property type="entry name" value="SGNH hydrolase"/>
    <property type="match status" value="1"/>
</dbReference>
<dbReference type="Proteomes" id="UP000325933">
    <property type="component" value="Unassembled WGS sequence"/>
</dbReference>
<keyword evidence="1" id="KW-0732">Signal</keyword>
<evidence type="ECO:0000313" key="3">
    <source>
        <dbReference type="EMBL" id="KAA9011381.1"/>
    </source>
</evidence>
<evidence type="ECO:0000313" key="6">
    <source>
        <dbReference type="Proteomes" id="UP000326364"/>
    </source>
</evidence>
<feature type="signal peptide" evidence="1">
    <location>
        <begin position="1"/>
        <end position="21"/>
    </location>
</feature>
<name>A0A5J5HPD8_9SPHN</name>
<dbReference type="AlphaFoldDB" id="A0A5J5HPD8"/>
<dbReference type="PANTHER" id="PTHR43784">
    <property type="entry name" value="GDSL-LIKE LIPASE/ACYLHYDROLASE, PUTATIVE (AFU_ORTHOLOGUE AFUA_2G00820)-RELATED"/>
    <property type="match status" value="1"/>
</dbReference>
<reference evidence="5 6" key="1">
    <citation type="submission" date="2019-09" db="EMBL/GenBank/DDBJ databases">
        <authorList>
            <person name="Feng G."/>
        </authorList>
    </citation>
    <scope>NUCLEOTIDE SEQUENCE [LARGE SCALE GENOMIC DNA]</scope>
    <source>
        <strain evidence="4 5">KACC 19283</strain>
        <strain evidence="3 6">KACC 19284</strain>
    </source>
</reference>
<dbReference type="InterPro" id="IPR053140">
    <property type="entry name" value="GDSL_Rv0518-like"/>
</dbReference>
<evidence type="ECO:0000256" key="1">
    <source>
        <dbReference type="SAM" id="SignalP"/>
    </source>
</evidence>
<dbReference type="InterPro" id="IPR013830">
    <property type="entry name" value="SGNH_hydro"/>
</dbReference>
<dbReference type="RefSeq" id="WP_120253333.1">
    <property type="nucleotide sequence ID" value="NZ_VYQA01000035.1"/>
</dbReference>
<organism evidence="4 5">
    <name type="scientific">Sphingobium limneticum</name>
    <dbReference type="NCBI Taxonomy" id="1007511"/>
    <lineage>
        <taxon>Bacteria</taxon>
        <taxon>Pseudomonadati</taxon>
        <taxon>Pseudomonadota</taxon>
        <taxon>Alphaproteobacteria</taxon>
        <taxon>Sphingomonadales</taxon>
        <taxon>Sphingomonadaceae</taxon>
        <taxon>Sphingobium</taxon>
    </lineage>
</organism>
<sequence length="402" mass="42371">MRHIFLAPVLVAIAASGPASTAPAPANSGPWGGAWGYATSPATKTVRDILPAGTYRYRLRSSQSGDGLRFVFTNPDGAIPLEIVRVTVAHAATEEGFGLDAATERPVLFDAGSNTHLPAGISRASHVVDYGVQTGDDLILTIDTSAPSTTVGGNAGFPVAFSEAAMPADGAGLEPRKLRPVITHMIVRNPSAPCTIVTMGDSITEGARGTRTGWRGWPGVLARRLAEKRGAHCGVVNMGISGNRLLRDGRGTAAVDRFDRDIASVPGVTHLILLEGINDIWRSSTPGEPAVGAADLIAGYRRIIDMAHARGIRVIGGTMTPGWGSKYLSRDMEQVRQKANQWIRKGGGFDAVIDFEAALRDGESPPAIRKSFDSGDKLHPGDNGYEAMGRAVPLSLFQPPPS</sequence>
<evidence type="ECO:0000313" key="5">
    <source>
        <dbReference type="Proteomes" id="UP000325933"/>
    </source>
</evidence>
<accession>A0A5J5HPD8</accession>
<dbReference type="Pfam" id="PF13472">
    <property type="entry name" value="Lipase_GDSL_2"/>
    <property type="match status" value="1"/>
</dbReference>
<dbReference type="EMBL" id="VYQA01000035">
    <property type="protein sequence ID" value="KAA9023673.1"/>
    <property type="molecule type" value="Genomic_DNA"/>
</dbReference>
<gene>
    <name evidence="4" type="ORF">F4U95_23255</name>
    <name evidence="3" type="ORF">F4U96_23200</name>
</gene>